<feature type="compositionally biased region" description="Polar residues" evidence="1">
    <location>
        <begin position="1"/>
        <end position="10"/>
    </location>
</feature>
<accession>A0A419V7H0</accession>
<feature type="region of interest" description="Disordered" evidence="1">
    <location>
        <begin position="1"/>
        <end position="22"/>
    </location>
</feature>
<organism evidence="2 3">
    <name type="scientific">Sinobaca qinghaiensis</name>
    <dbReference type="NCBI Taxonomy" id="342944"/>
    <lineage>
        <taxon>Bacteria</taxon>
        <taxon>Bacillati</taxon>
        <taxon>Bacillota</taxon>
        <taxon>Bacilli</taxon>
        <taxon>Bacillales</taxon>
        <taxon>Sporolactobacillaceae</taxon>
        <taxon>Sinobaca</taxon>
    </lineage>
</organism>
<name>A0A419V7H0_9BACL</name>
<gene>
    <name evidence="2" type="ORF">ATL39_0256</name>
</gene>
<reference evidence="2 3" key="1">
    <citation type="submission" date="2018-09" db="EMBL/GenBank/DDBJ databases">
        <title>Genomic Encyclopedia of Archaeal and Bacterial Type Strains, Phase II (KMG-II): from individual species to whole genera.</title>
        <authorList>
            <person name="Goeker M."/>
        </authorList>
    </citation>
    <scope>NUCLEOTIDE SEQUENCE [LARGE SCALE GENOMIC DNA]</scope>
    <source>
        <strain evidence="2 3">DSM 17008</strain>
    </source>
</reference>
<dbReference type="OrthoDB" id="2573403at2"/>
<evidence type="ECO:0000313" key="2">
    <source>
        <dbReference type="EMBL" id="RKD76044.1"/>
    </source>
</evidence>
<dbReference type="EMBL" id="RAPK01000006">
    <property type="protein sequence ID" value="RKD76044.1"/>
    <property type="molecule type" value="Genomic_DNA"/>
</dbReference>
<dbReference type="AlphaFoldDB" id="A0A419V7H0"/>
<feature type="compositionally biased region" description="Basic and acidic residues" evidence="1">
    <location>
        <begin position="12"/>
        <end position="22"/>
    </location>
</feature>
<evidence type="ECO:0000313" key="3">
    <source>
        <dbReference type="Proteomes" id="UP000285120"/>
    </source>
</evidence>
<comment type="caution">
    <text evidence="2">The sequence shown here is derived from an EMBL/GenBank/DDBJ whole genome shotgun (WGS) entry which is preliminary data.</text>
</comment>
<protein>
    <submittedName>
        <fullName evidence="2">Uncharacterized protein</fullName>
    </submittedName>
</protein>
<keyword evidence="3" id="KW-1185">Reference proteome</keyword>
<evidence type="ECO:0000256" key="1">
    <source>
        <dbReference type="SAM" id="MobiDB-lite"/>
    </source>
</evidence>
<sequence length="220" mass="24784">MNKASNQQVKLKQMDEQIKQSDRPIPETVLETVRKVFNMDLKEISDRGEGRLEGRYSDAVMEAVGKRRQPISDAEIMNFPKWEVLKDCLEQEAAPDGDSIREWVDAVFGINLKGVASLEEARISVYSKGIWVSRQPEDLIVIDSGRGDIDVHVYPSETYIKAEATTELPVSLQEALLSLGYTHMKETDSFYYRNEHNESVPPSFKGRTMAVISEATASLA</sequence>
<proteinExistence type="predicted"/>
<dbReference type="RefSeq" id="WP_120191464.1">
    <property type="nucleotide sequence ID" value="NZ_RAPK01000006.1"/>
</dbReference>
<dbReference type="Proteomes" id="UP000285120">
    <property type="component" value="Unassembled WGS sequence"/>
</dbReference>